<protein>
    <submittedName>
        <fullName evidence="3">Pimeloyl-ACP methyl ester carboxylesterase</fullName>
    </submittedName>
</protein>
<keyword evidence="4" id="KW-1185">Reference proteome</keyword>
<dbReference type="Pfam" id="PF00561">
    <property type="entry name" value="Abhydrolase_1"/>
    <property type="match status" value="1"/>
</dbReference>
<proteinExistence type="predicted"/>
<gene>
    <name evidence="3" type="ORF">SAMN05421835_12915</name>
</gene>
<keyword evidence="1" id="KW-0378">Hydrolase</keyword>
<dbReference type="AlphaFoldDB" id="A0A1I4BMC3"/>
<dbReference type="PANTHER" id="PTHR43329">
    <property type="entry name" value="EPOXIDE HYDROLASE"/>
    <property type="match status" value="1"/>
</dbReference>
<evidence type="ECO:0000313" key="3">
    <source>
        <dbReference type="EMBL" id="SFK69337.1"/>
    </source>
</evidence>
<evidence type="ECO:0000259" key="2">
    <source>
        <dbReference type="Pfam" id="PF00561"/>
    </source>
</evidence>
<dbReference type="InterPro" id="IPR000073">
    <property type="entry name" value="AB_hydrolase_1"/>
</dbReference>
<dbReference type="OrthoDB" id="3507586at2"/>
<dbReference type="SUPFAM" id="SSF53474">
    <property type="entry name" value="alpha/beta-Hydrolases"/>
    <property type="match status" value="1"/>
</dbReference>
<sequence length="319" mass="34683">MTTTSPNPARAGHPVGGFGSVTGTPGLPDGFADTFTSRLVDVDGVHLHIVVGGEGAPLLLLGGWPQFWYQWRLVLPALARNHTVIAVDPRGTGLSDKPRKGYDSATLARETHQLMRVLGYEQFAMVAHDVGGWTAFAMAVDDPGAITRLVLAEMIIPGISTSPPLIGTRWWNDFEWHFPFNRAYDINEKLVEGREHLYFGHQFATKAATPTAIPAAAVDVYVQALRMPGALHASFEFYREIDQILEQSEQRKKLPLDIPVLAISGTDAGLDVEAEMRPVISEITGVVLRGGHYIAEENPEAFLDVVLPFLAADSGADHG</sequence>
<evidence type="ECO:0000313" key="4">
    <source>
        <dbReference type="Proteomes" id="UP000199025"/>
    </source>
</evidence>
<feature type="domain" description="AB hydrolase-1" evidence="2">
    <location>
        <begin position="57"/>
        <end position="298"/>
    </location>
</feature>
<evidence type="ECO:0000256" key="1">
    <source>
        <dbReference type="ARBA" id="ARBA00022801"/>
    </source>
</evidence>
<dbReference type="InterPro" id="IPR029058">
    <property type="entry name" value="AB_hydrolase_fold"/>
</dbReference>
<organism evidence="3 4">
    <name type="scientific">Amycolatopsis sacchari</name>
    <dbReference type="NCBI Taxonomy" id="115433"/>
    <lineage>
        <taxon>Bacteria</taxon>
        <taxon>Bacillati</taxon>
        <taxon>Actinomycetota</taxon>
        <taxon>Actinomycetes</taxon>
        <taxon>Pseudonocardiales</taxon>
        <taxon>Pseudonocardiaceae</taxon>
        <taxon>Amycolatopsis</taxon>
    </lineage>
</organism>
<name>A0A1I4BMC3_9PSEU</name>
<reference evidence="3 4" key="1">
    <citation type="submission" date="2016-10" db="EMBL/GenBank/DDBJ databases">
        <authorList>
            <person name="de Groot N.N."/>
        </authorList>
    </citation>
    <scope>NUCLEOTIDE SEQUENCE [LARGE SCALE GENOMIC DNA]</scope>
    <source>
        <strain evidence="3 4">DSM 44468</strain>
    </source>
</reference>
<dbReference type="Proteomes" id="UP000199025">
    <property type="component" value="Unassembled WGS sequence"/>
</dbReference>
<dbReference type="STRING" id="115433.SAMN05421835_12915"/>
<dbReference type="Gene3D" id="3.40.50.1820">
    <property type="entry name" value="alpha/beta hydrolase"/>
    <property type="match status" value="1"/>
</dbReference>
<dbReference type="PRINTS" id="PR00412">
    <property type="entry name" value="EPOXHYDRLASE"/>
</dbReference>
<dbReference type="RefSeq" id="WP_091515193.1">
    <property type="nucleotide sequence ID" value="NZ_CBDQZW010000059.1"/>
</dbReference>
<dbReference type="GO" id="GO:0016787">
    <property type="term" value="F:hydrolase activity"/>
    <property type="evidence" value="ECO:0007669"/>
    <property type="project" value="UniProtKB-KW"/>
</dbReference>
<dbReference type="InterPro" id="IPR000639">
    <property type="entry name" value="Epox_hydrolase-like"/>
</dbReference>
<dbReference type="EMBL" id="FORP01000029">
    <property type="protein sequence ID" value="SFK69337.1"/>
    <property type="molecule type" value="Genomic_DNA"/>
</dbReference>
<accession>A0A1I4BMC3</accession>